<evidence type="ECO:0000313" key="2">
    <source>
        <dbReference type="Proteomes" id="UP001177021"/>
    </source>
</evidence>
<gene>
    <name evidence="1" type="ORF">MILVUS5_LOCUS20826</name>
</gene>
<sequence length="94" mass="10142">MDRSKARANAGCFADGRTGWGMVARNSAGLVIHSATKVELLTVSPLLAEQNFSNVVFETDAEMVVNCIQGTLKMVEIENIVVDCLEVSQNCLIP</sequence>
<reference evidence="1" key="1">
    <citation type="submission" date="2023-10" db="EMBL/GenBank/DDBJ databases">
        <authorList>
            <person name="Rodriguez Cubillos JULIANA M."/>
            <person name="De Vega J."/>
        </authorList>
    </citation>
    <scope>NUCLEOTIDE SEQUENCE</scope>
</reference>
<name>A0ACB0KAU1_TRIPR</name>
<dbReference type="Proteomes" id="UP001177021">
    <property type="component" value="Unassembled WGS sequence"/>
</dbReference>
<comment type="caution">
    <text evidence="1">The sequence shown here is derived from an EMBL/GenBank/DDBJ whole genome shotgun (WGS) entry which is preliminary data.</text>
</comment>
<proteinExistence type="predicted"/>
<protein>
    <submittedName>
        <fullName evidence="1">Uncharacterized protein</fullName>
    </submittedName>
</protein>
<keyword evidence="2" id="KW-1185">Reference proteome</keyword>
<evidence type="ECO:0000313" key="1">
    <source>
        <dbReference type="EMBL" id="CAJ2653483.1"/>
    </source>
</evidence>
<accession>A0ACB0KAU1</accession>
<dbReference type="EMBL" id="CASHSV030000206">
    <property type="protein sequence ID" value="CAJ2653483.1"/>
    <property type="molecule type" value="Genomic_DNA"/>
</dbReference>
<organism evidence="1 2">
    <name type="scientific">Trifolium pratense</name>
    <name type="common">Red clover</name>
    <dbReference type="NCBI Taxonomy" id="57577"/>
    <lineage>
        <taxon>Eukaryota</taxon>
        <taxon>Viridiplantae</taxon>
        <taxon>Streptophyta</taxon>
        <taxon>Embryophyta</taxon>
        <taxon>Tracheophyta</taxon>
        <taxon>Spermatophyta</taxon>
        <taxon>Magnoliopsida</taxon>
        <taxon>eudicotyledons</taxon>
        <taxon>Gunneridae</taxon>
        <taxon>Pentapetalae</taxon>
        <taxon>rosids</taxon>
        <taxon>fabids</taxon>
        <taxon>Fabales</taxon>
        <taxon>Fabaceae</taxon>
        <taxon>Papilionoideae</taxon>
        <taxon>50 kb inversion clade</taxon>
        <taxon>NPAAA clade</taxon>
        <taxon>Hologalegina</taxon>
        <taxon>IRL clade</taxon>
        <taxon>Trifolieae</taxon>
        <taxon>Trifolium</taxon>
    </lineage>
</organism>